<gene>
    <name evidence="1" type="primary">GSPT2</name>
    <name evidence="1" type="ORF">E2C01_009566</name>
</gene>
<protein>
    <submittedName>
        <fullName evidence="1">Eukaryotic peptide chain release factor GTP-binding subunit ERF3B</fullName>
    </submittedName>
</protein>
<organism evidence="1 2">
    <name type="scientific">Portunus trituberculatus</name>
    <name type="common">Swimming crab</name>
    <name type="synonym">Neptunus trituberculatus</name>
    <dbReference type="NCBI Taxonomy" id="210409"/>
    <lineage>
        <taxon>Eukaryota</taxon>
        <taxon>Metazoa</taxon>
        <taxon>Ecdysozoa</taxon>
        <taxon>Arthropoda</taxon>
        <taxon>Crustacea</taxon>
        <taxon>Multicrustacea</taxon>
        <taxon>Malacostraca</taxon>
        <taxon>Eumalacostraca</taxon>
        <taxon>Eucarida</taxon>
        <taxon>Decapoda</taxon>
        <taxon>Pleocyemata</taxon>
        <taxon>Brachyura</taxon>
        <taxon>Eubrachyura</taxon>
        <taxon>Portunoidea</taxon>
        <taxon>Portunidae</taxon>
        <taxon>Portuninae</taxon>
        <taxon>Portunus</taxon>
    </lineage>
</organism>
<comment type="caution">
    <text evidence="1">The sequence shown here is derived from an EMBL/GenBank/DDBJ whole genome shotgun (WGS) entry which is preliminary data.</text>
</comment>
<sequence length="135" mass="14369">MSDNTSAPDCWEAAADENLSTIATSMSTLNVNAPVFIPNVNAPEFVPSFMKEETGQTQPAAPGAGSQGVAREVGQAIVAESSTSWWGTWGRACREYNGLPVTGDLGGYIWLHEARLSALRNAGNLDRLAVSLRLM</sequence>
<evidence type="ECO:0000313" key="2">
    <source>
        <dbReference type="Proteomes" id="UP000324222"/>
    </source>
</evidence>
<dbReference type="InterPro" id="IPR009818">
    <property type="entry name" value="PAM2_motif"/>
</dbReference>
<dbReference type="Pfam" id="PF07145">
    <property type="entry name" value="PAM2"/>
    <property type="match status" value="1"/>
</dbReference>
<dbReference type="OrthoDB" id="342024at2759"/>
<dbReference type="AlphaFoldDB" id="A0A5B7D632"/>
<accession>A0A5B7D632</accession>
<name>A0A5B7D632_PORTR</name>
<keyword evidence="2" id="KW-1185">Reference proteome</keyword>
<reference evidence="1 2" key="1">
    <citation type="submission" date="2019-05" db="EMBL/GenBank/DDBJ databases">
        <title>Another draft genome of Portunus trituberculatus and its Hox gene families provides insights of decapod evolution.</title>
        <authorList>
            <person name="Jeong J.-H."/>
            <person name="Song I."/>
            <person name="Kim S."/>
            <person name="Choi T."/>
            <person name="Kim D."/>
            <person name="Ryu S."/>
            <person name="Kim W."/>
        </authorList>
    </citation>
    <scope>NUCLEOTIDE SEQUENCE [LARGE SCALE GENOMIC DNA]</scope>
    <source>
        <tissue evidence="1">Muscle</tissue>
    </source>
</reference>
<evidence type="ECO:0000313" key="1">
    <source>
        <dbReference type="EMBL" id="MPC16732.1"/>
    </source>
</evidence>
<dbReference type="EMBL" id="VSRR010000531">
    <property type="protein sequence ID" value="MPC16732.1"/>
    <property type="molecule type" value="Genomic_DNA"/>
</dbReference>
<dbReference type="Proteomes" id="UP000324222">
    <property type="component" value="Unassembled WGS sequence"/>
</dbReference>
<proteinExistence type="predicted"/>